<gene>
    <name evidence="4" type="ORF">TCAL_08143</name>
</gene>
<dbReference type="Gene3D" id="1.10.287.1490">
    <property type="match status" value="1"/>
</dbReference>
<name>A0A553P433_TIGCA</name>
<evidence type="ECO:0000313" key="4">
    <source>
        <dbReference type="EMBL" id="TRY72433.1"/>
    </source>
</evidence>
<dbReference type="PANTHER" id="PTHR46292">
    <property type="entry name" value="COILED-COIL DOMAIN-CONTAINING PROTEIN 102A"/>
    <property type="match status" value="1"/>
</dbReference>
<proteinExistence type="predicted"/>
<organism evidence="4 5">
    <name type="scientific">Tigriopus californicus</name>
    <name type="common">Marine copepod</name>
    <dbReference type="NCBI Taxonomy" id="6832"/>
    <lineage>
        <taxon>Eukaryota</taxon>
        <taxon>Metazoa</taxon>
        <taxon>Ecdysozoa</taxon>
        <taxon>Arthropoda</taxon>
        <taxon>Crustacea</taxon>
        <taxon>Multicrustacea</taxon>
        <taxon>Hexanauplia</taxon>
        <taxon>Copepoda</taxon>
        <taxon>Harpacticoida</taxon>
        <taxon>Harpacticidae</taxon>
        <taxon>Tigriopus</taxon>
    </lineage>
</organism>
<dbReference type="PANTHER" id="PTHR46292:SF1">
    <property type="entry name" value="COILED-COIL DOMAIN-CONTAINING PROTEIN 102A"/>
    <property type="match status" value="1"/>
</dbReference>
<accession>A0A553P433</accession>
<protein>
    <recommendedName>
        <fullName evidence="6">Myosin tail domain-containing protein</fullName>
    </recommendedName>
</protein>
<feature type="region of interest" description="Disordered" evidence="3">
    <location>
        <begin position="1"/>
        <end position="57"/>
    </location>
</feature>
<feature type="compositionally biased region" description="Low complexity" evidence="3">
    <location>
        <begin position="645"/>
        <end position="654"/>
    </location>
</feature>
<comment type="caution">
    <text evidence="4">The sequence shown here is derived from an EMBL/GenBank/DDBJ whole genome shotgun (WGS) entry which is preliminary data.</text>
</comment>
<dbReference type="OrthoDB" id="5984396at2759"/>
<evidence type="ECO:0000256" key="2">
    <source>
        <dbReference type="SAM" id="Coils"/>
    </source>
</evidence>
<dbReference type="Proteomes" id="UP000318571">
    <property type="component" value="Chromosome 7"/>
</dbReference>
<evidence type="ECO:0000256" key="1">
    <source>
        <dbReference type="ARBA" id="ARBA00023054"/>
    </source>
</evidence>
<feature type="region of interest" description="Disordered" evidence="3">
    <location>
        <begin position="216"/>
        <end position="278"/>
    </location>
</feature>
<feature type="compositionally biased region" description="Polar residues" evidence="3">
    <location>
        <begin position="216"/>
        <end position="232"/>
    </location>
</feature>
<evidence type="ECO:0000313" key="5">
    <source>
        <dbReference type="Proteomes" id="UP000318571"/>
    </source>
</evidence>
<evidence type="ECO:0000256" key="3">
    <source>
        <dbReference type="SAM" id="MobiDB-lite"/>
    </source>
</evidence>
<evidence type="ECO:0008006" key="6">
    <source>
        <dbReference type="Google" id="ProtNLM"/>
    </source>
</evidence>
<dbReference type="EMBL" id="VCGU01000008">
    <property type="protein sequence ID" value="TRY72433.1"/>
    <property type="molecule type" value="Genomic_DNA"/>
</dbReference>
<reference evidence="4 5" key="1">
    <citation type="journal article" date="2018" name="Nat. Ecol. Evol.">
        <title>Genomic signatures of mitonuclear coevolution across populations of Tigriopus californicus.</title>
        <authorList>
            <person name="Barreto F.S."/>
            <person name="Watson E.T."/>
            <person name="Lima T.G."/>
            <person name="Willett C.S."/>
            <person name="Edmands S."/>
            <person name="Li W."/>
            <person name="Burton R.S."/>
        </authorList>
    </citation>
    <scope>NUCLEOTIDE SEQUENCE [LARGE SCALE GENOMIC DNA]</scope>
    <source>
        <strain evidence="4 5">San Diego</strain>
    </source>
</reference>
<feature type="region of interest" description="Disordered" evidence="3">
    <location>
        <begin position="645"/>
        <end position="669"/>
    </location>
</feature>
<dbReference type="AlphaFoldDB" id="A0A553P433"/>
<feature type="compositionally biased region" description="Acidic residues" evidence="3">
    <location>
        <begin position="658"/>
        <end position="669"/>
    </location>
</feature>
<sequence>MLAKLRRSVSSASSSSEAQGLGPQPPPALPKRNPELGFGRRKAPPPPPIMDKSSKSRIDLVRSNSMDRGYFTQKDLMSMSLMKEDIDFEEPNESSYLSASTNDVFGISCSGRHSHVLSPTKETLMEHNLNHLRIGGDPSNQKREVDELRARCAQMEKTMRWWSDCTANWRDKWSKVRSERNRYKDELKRVQSKMESQAHEINKLKHERDQARANLELSSNEPSSPQGSNTSFRIFKKPSYVGNRDQGCQTETARGSEVSKTEAQSQTEGPNPGPCSIDDMDFDLTVTSANYMVNGPKKPIPGMRGPEVEVLSPASVDSGVPQSLESQSEKTFQDEDCNQISRFLNDAMTLAGSEHATMLKFRLDEALKTVDAERRDKSELLSEIESLHSQVTAVESQCDELRIARQETSRDLLLARNQGQEQIRSLQLQLEDQLAKKNNLDQIIGHLREELERLQSENAEEWGRRERLQTEKQNVERENRKLRMQIDELRERNRRLTAQTNEHTSGELNRLQAQVQSSSHELVELRHAHNRIRKALAEKSEELVHWQRKSDSFEKEVKKLRQRIEELKKELGRAEDELDSEANTIRRLQRSNEELLGQAEGYQVQIEHLTSRLRALPQNQILPFRRPSRLFPNHLPDPMINAEVESTFSSSEESLPIFDEDEDDDLDLDPVDEALVSHEIETDV</sequence>
<feature type="compositionally biased region" description="Low complexity" evidence="3">
    <location>
        <begin position="8"/>
        <end position="22"/>
    </location>
</feature>
<keyword evidence="5" id="KW-1185">Reference proteome</keyword>
<feature type="coiled-coil region" evidence="2">
    <location>
        <begin position="416"/>
        <end position="612"/>
    </location>
</feature>
<keyword evidence="1 2" id="KW-0175">Coiled coil</keyword>
<dbReference type="OMA" id="RSSHNGC"/>
<feature type="coiled-coil region" evidence="2">
    <location>
        <begin position="363"/>
        <end position="390"/>
    </location>
</feature>